<dbReference type="Pfam" id="PF12728">
    <property type="entry name" value="HTH_17"/>
    <property type="match status" value="1"/>
</dbReference>
<dbReference type="RefSeq" id="WP_090943862.1">
    <property type="nucleotide sequence ID" value="NZ_FOTS01000072.1"/>
</dbReference>
<reference evidence="3" key="1">
    <citation type="submission" date="2016-10" db="EMBL/GenBank/DDBJ databases">
        <authorList>
            <person name="Varghese N."/>
            <person name="Submissions S."/>
        </authorList>
    </citation>
    <scope>NUCLEOTIDE SEQUENCE [LARGE SCALE GENOMIC DNA]</scope>
    <source>
        <strain evidence="3">DSM 13327</strain>
    </source>
</reference>
<dbReference type="InterPro" id="IPR041657">
    <property type="entry name" value="HTH_17"/>
</dbReference>
<dbReference type="OrthoDB" id="9794201at2"/>
<name>A0A1I4PT77_9FIRM</name>
<organism evidence="2 3">
    <name type="scientific">Pelosinus propionicus DSM 13327</name>
    <dbReference type="NCBI Taxonomy" id="1123291"/>
    <lineage>
        <taxon>Bacteria</taxon>
        <taxon>Bacillati</taxon>
        <taxon>Bacillota</taxon>
        <taxon>Negativicutes</taxon>
        <taxon>Selenomonadales</taxon>
        <taxon>Sporomusaceae</taxon>
        <taxon>Pelosinus</taxon>
    </lineage>
</organism>
<evidence type="ECO:0000313" key="2">
    <source>
        <dbReference type="EMBL" id="SFM30979.1"/>
    </source>
</evidence>
<evidence type="ECO:0000259" key="1">
    <source>
        <dbReference type="Pfam" id="PF12728"/>
    </source>
</evidence>
<feature type="domain" description="Helix-turn-helix" evidence="1">
    <location>
        <begin position="5"/>
        <end position="53"/>
    </location>
</feature>
<dbReference type="STRING" id="1123291.SAMN04490355_107218"/>
<proteinExistence type="predicted"/>
<gene>
    <name evidence="2" type="ORF">SAMN04490355_107218</name>
</gene>
<dbReference type="EMBL" id="FOTS01000072">
    <property type="protein sequence ID" value="SFM30979.1"/>
    <property type="molecule type" value="Genomic_DNA"/>
</dbReference>
<dbReference type="AlphaFoldDB" id="A0A1I4PT77"/>
<keyword evidence="3" id="KW-1185">Reference proteome</keyword>
<sequence length="130" mass="14601">MEGHLSIKQVADILKVSSKTVRSRISSGQLAAVWEERGKGMSCWQIPIDAVEAPSSGGEVLSLTKQLTSNEIAKMVHTAVQNAVQGVVEKELVKIKNDIEGRADERDRRLMEVIRGIQERQRLPWWKKII</sequence>
<dbReference type="Proteomes" id="UP000199520">
    <property type="component" value="Unassembled WGS sequence"/>
</dbReference>
<evidence type="ECO:0000313" key="3">
    <source>
        <dbReference type="Proteomes" id="UP000199520"/>
    </source>
</evidence>
<accession>A0A1I4PT77</accession>
<protein>
    <submittedName>
        <fullName evidence="2">Helix-turn-helix domain-containing protein</fullName>
    </submittedName>
</protein>